<dbReference type="FunCoup" id="A0A1Y1MYD1">
    <property type="interactions" value="699"/>
</dbReference>
<keyword evidence="16" id="KW-0152">Cholesterol biosynthesis</keyword>
<feature type="domain" description="Mvd1 C-terminal" evidence="17">
    <location>
        <begin position="182"/>
        <end position="367"/>
    </location>
</feature>
<evidence type="ECO:0000256" key="16">
    <source>
        <dbReference type="RuleBase" id="RU363086"/>
    </source>
</evidence>
<keyword evidence="7 15" id="KW-0067">ATP-binding</keyword>
<evidence type="ECO:0000259" key="17">
    <source>
        <dbReference type="Pfam" id="PF18376"/>
    </source>
</evidence>
<keyword evidence="5 16" id="KW-0444">Lipid biosynthesis</keyword>
<evidence type="ECO:0000256" key="14">
    <source>
        <dbReference type="ARBA" id="ARBA00048154"/>
    </source>
</evidence>
<dbReference type="PANTHER" id="PTHR10977">
    <property type="entry name" value="DIPHOSPHOMEVALONATE DECARBOXYLASE"/>
    <property type="match status" value="1"/>
</dbReference>
<dbReference type="GO" id="GO:0004163">
    <property type="term" value="F:diphosphomevalonate decarboxylase activity"/>
    <property type="evidence" value="ECO:0007669"/>
    <property type="project" value="UniProtKB-UniRule"/>
</dbReference>
<dbReference type="Gene3D" id="3.30.230.10">
    <property type="match status" value="1"/>
</dbReference>
<evidence type="ECO:0000313" key="21">
    <source>
        <dbReference type="Proteomes" id="UP000327044"/>
    </source>
</evidence>
<name>A0A1Y1MYD1_PHOPY</name>
<proteinExistence type="inferred from homology"/>
<dbReference type="Gene3D" id="3.30.70.890">
    <property type="entry name" value="GHMP kinase, C-terminal domain"/>
    <property type="match status" value="1"/>
</dbReference>
<evidence type="ECO:0000256" key="15">
    <source>
        <dbReference type="PIRNR" id="PIRNR015950"/>
    </source>
</evidence>
<dbReference type="FunFam" id="3.30.70.890:FF:000005">
    <property type="entry name" value="Diphosphomevalonate decarboxylase"/>
    <property type="match status" value="1"/>
</dbReference>
<keyword evidence="9 16" id="KW-0756">Sterol biosynthesis</keyword>
<comment type="catalytic activity">
    <reaction evidence="14 15 16">
        <text>(R)-5-diphosphomevalonate + ATP = isopentenyl diphosphate + ADP + phosphate + CO2</text>
        <dbReference type="Rhea" id="RHEA:23732"/>
        <dbReference type="ChEBI" id="CHEBI:16526"/>
        <dbReference type="ChEBI" id="CHEBI:30616"/>
        <dbReference type="ChEBI" id="CHEBI:43474"/>
        <dbReference type="ChEBI" id="CHEBI:57557"/>
        <dbReference type="ChEBI" id="CHEBI:128769"/>
        <dbReference type="ChEBI" id="CHEBI:456216"/>
        <dbReference type="EC" id="4.1.1.33"/>
    </reaction>
</comment>
<dbReference type="AlphaFoldDB" id="A0A1Y1MYD1"/>
<keyword evidence="16" id="KW-0153">Cholesterol metabolism</keyword>
<keyword evidence="10 15" id="KW-0443">Lipid metabolism</keyword>
<dbReference type="EMBL" id="GEZM01017487">
    <property type="protein sequence ID" value="JAV90649.1"/>
    <property type="molecule type" value="Transcribed_RNA"/>
</dbReference>
<dbReference type="SUPFAM" id="SSF55060">
    <property type="entry name" value="GHMP Kinase, C-terminal domain"/>
    <property type="match status" value="1"/>
</dbReference>
<comment type="function">
    <text evidence="1 16">Catalyzes the ATP dependent decarboxylation of (R)-5-diphosphomevalonate to form isopentenyl diphosphate (IPP). Functions in the mevalonate (MVA) pathway leading to isopentenyl diphosphate (IPP), a key precursor for the biosynthesis of isoprenoids and sterol synthesis.</text>
</comment>
<keyword evidence="8 16" id="KW-0752">Steroid biosynthesis</keyword>
<sequence>MSVITCVAPVNIAVIKYWGKRNEELILPLNDSISATLNVEYMRAKTTVMASPTFKENKIWLNGKEESFENPRLQHCMKELKQRARKNTDVVNWNIHVCSENNFPTAAGLASSAAGYACFVYAIAQLYGVEGDITAIARRGSGSACRSIYGGWVQWHVGKSDDGSDSFATQIAGVSHWPEMRILTLVVNSSRKKCSSTDGMRRSIATSSLLKYRVDHVVKDRVEGIIRAIKEKDFKAFAEITMKDSNQFHAICSDTYPPLSYVNEVSRRIIELIHAYNELRGTTKVAYTFDAGPNACLYLLEEDVPEVVALIQYVFPSDTERVEYFKGLPINPGSLSDELKVKIDIPKQKPGSIKYIIYTDVGEGARVLNDDNEHLLNDCGNPKRLN</sequence>
<dbReference type="OrthoDB" id="10253702at2759"/>
<dbReference type="FunFam" id="3.30.230.10:FF:000080">
    <property type="entry name" value="Diphosphomevalonate decarboxylase"/>
    <property type="match status" value="1"/>
</dbReference>
<dbReference type="EMBL" id="VVIM01000007">
    <property type="protein sequence ID" value="KAB0796882.1"/>
    <property type="molecule type" value="Genomic_DNA"/>
</dbReference>
<dbReference type="InterPro" id="IPR036554">
    <property type="entry name" value="GHMP_kinase_C_sf"/>
</dbReference>
<dbReference type="InParanoid" id="A0A1Y1MYD1"/>
<evidence type="ECO:0000256" key="13">
    <source>
        <dbReference type="ARBA" id="ARBA00023239"/>
    </source>
</evidence>
<evidence type="ECO:0000256" key="10">
    <source>
        <dbReference type="ARBA" id="ARBA00023098"/>
    </source>
</evidence>
<evidence type="ECO:0000313" key="20">
    <source>
        <dbReference type="EMBL" id="KAB0796882.1"/>
    </source>
</evidence>
<dbReference type="UniPathway" id="UPA00063"/>
<dbReference type="InterPro" id="IPR029765">
    <property type="entry name" value="Mev_diP_decarb"/>
</dbReference>
<dbReference type="GO" id="GO:0005829">
    <property type="term" value="C:cytosol"/>
    <property type="evidence" value="ECO:0007669"/>
    <property type="project" value="InterPro"/>
</dbReference>
<evidence type="ECO:0000256" key="3">
    <source>
        <dbReference type="ARBA" id="ARBA00012296"/>
    </source>
</evidence>
<dbReference type="PIRSF" id="PIRSF015950">
    <property type="entry name" value="Mev_P_decrbx"/>
    <property type="match status" value="1"/>
</dbReference>
<keyword evidence="12 16" id="KW-0753">Steroid metabolism</keyword>
<dbReference type="InterPro" id="IPR005935">
    <property type="entry name" value="Mev_decarb"/>
</dbReference>
<reference evidence="20" key="3">
    <citation type="submission" date="2019-08" db="EMBL/GenBank/DDBJ databases">
        <authorList>
            <consortium name="Photinus pyralis genome working group"/>
            <person name="Fallon T.R."/>
            <person name="Sander Lower S.E."/>
            <person name="Weng J.-K."/>
        </authorList>
    </citation>
    <scope>NUCLEOTIDE SEQUENCE</scope>
    <source>
        <strain evidence="20">1611_PpyrPB1</strain>
        <tissue evidence="20">Whole body</tissue>
    </source>
</reference>
<evidence type="ECO:0000256" key="7">
    <source>
        <dbReference type="ARBA" id="ARBA00022840"/>
    </source>
</evidence>
<comment type="pathway">
    <text evidence="16">Steroid biosynthesis; cholesterol biosynthesis.</text>
</comment>
<dbReference type="Pfam" id="PF18376">
    <property type="entry name" value="MDD_C"/>
    <property type="match status" value="1"/>
</dbReference>
<dbReference type="Proteomes" id="UP000327044">
    <property type="component" value="Unassembled WGS sequence"/>
</dbReference>
<evidence type="ECO:0000313" key="19">
    <source>
        <dbReference type="EMBL" id="JAV90649.1"/>
    </source>
</evidence>
<dbReference type="NCBIfam" id="TIGR01240">
    <property type="entry name" value="mevDPdecarb"/>
    <property type="match status" value="1"/>
</dbReference>
<dbReference type="InterPro" id="IPR053859">
    <property type="entry name" value="MVD-like_N"/>
</dbReference>
<dbReference type="GO" id="GO:0019287">
    <property type="term" value="P:isopentenyl diphosphate biosynthetic process, mevalonate pathway"/>
    <property type="evidence" value="ECO:0007669"/>
    <property type="project" value="UniProtKB-UniRule"/>
</dbReference>
<dbReference type="PANTHER" id="PTHR10977:SF3">
    <property type="entry name" value="DIPHOSPHOMEVALONATE DECARBOXYLASE"/>
    <property type="match status" value="1"/>
</dbReference>
<gene>
    <name evidence="20" type="ORF">PPYR_10943</name>
</gene>
<evidence type="ECO:0000256" key="8">
    <source>
        <dbReference type="ARBA" id="ARBA00022955"/>
    </source>
</evidence>
<keyword evidence="11 16" id="KW-1207">Sterol metabolism</keyword>
<evidence type="ECO:0000256" key="11">
    <source>
        <dbReference type="ARBA" id="ARBA00023166"/>
    </source>
</evidence>
<dbReference type="Pfam" id="PF22700">
    <property type="entry name" value="MVD-like_N"/>
    <property type="match status" value="1"/>
</dbReference>
<organism evidence="19">
    <name type="scientific">Photinus pyralis</name>
    <name type="common">Common eastern firefly</name>
    <name type="synonym">Lampyris pyralis</name>
    <dbReference type="NCBI Taxonomy" id="7054"/>
    <lineage>
        <taxon>Eukaryota</taxon>
        <taxon>Metazoa</taxon>
        <taxon>Ecdysozoa</taxon>
        <taxon>Arthropoda</taxon>
        <taxon>Hexapoda</taxon>
        <taxon>Insecta</taxon>
        <taxon>Pterygota</taxon>
        <taxon>Neoptera</taxon>
        <taxon>Endopterygota</taxon>
        <taxon>Coleoptera</taxon>
        <taxon>Polyphaga</taxon>
        <taxon>Elateriformia</taxon>
        <taxon>Elateroidea</taxon>
        <taxon>Lampyridae</taxon>
        <taxon>Lampyrinae</taxon>
        <taxon>Photinus</taxon>
    </lineage>
</organism>
<evidence type="ECO:0000259" key="18">
    <source>
        <dbReference type="Pfam" id="PF22700"/>
    </source>
</evidence>
<reference evidence="20 21" key="2">
    <citation type="journal article" date="2018" name="Elife">
        <title>Firefly genomes illuminate parallel origins of bioluminescence in beetles.</title>
        <authorList>
            <person name="Fallon T.R."/>
            <person name="Lower S.E."/>
            <person name="Chang C.H."/>
            <person name="Bessho-Uehara M."/>
            <person name="Martin G.J."/>
            <person name="Bewick A.J."/>
            <person name="Behringer M."/>
            <person name="Debat H.J."/>
            <person name="Wong I."/>
            <person name="Day J.C."/>
            <person name="Suvorov A."/>
            <person name="Silva C.J."/>
            <person name="Stanger-Hall K.F."/>
            <person name="Hall D.W."/>
            <person name="Schmitz R.J."/>
            <person name="Nelson D.R."/>
            <person name="Lewis S.M."/>
            <person name="Shigenobu S."/>
            <person name="Bybee S.M."/>
            <person name="Larracuente A.M."/>
            <person name="Oba Y."/>
            <person name="Weng J.K."/>
        </authorList>
    </citation>
    <scope>NUCLEOTIDE SEQUENCE [LARGE SCALE GENOMIC DNA]</scope>
    <source>
        <strain evidence="20">1611_PpyrPB1</strain>
        <tissue evidence="20">Whole body</tissue>
    </source>
</reference>
<keyword evidence="6 15" id="KW-0547">Nucleotide-binding</keyword>
<keyword evidence="21" id="KW-1185">Reference proteome</keyword>
<comment type="similarity">
    <text evidence="2 15 16">Belongs to the diphosphomevalonate decarboxylase family.</text>
</comment>
<feature type="domain" description="Diphosphomevalonate decarboxylase-like N-terminal" evidence="18">
    <location>
        <begin position="8"/>
        <end position="168"/>
    </location>
</feature>
<evidence type="ECO:0000256" key="9">
    <source>
        <dbReference type="ARBA" id="ARBA00023011"/>
    </source>
</evidence>
<dbReference type="InterPro" id="IPR041431">
    <property type="entry name" value="Mvd1_C"/>
</dbReference>
<keyword evidence="13 15" id="KW-0456">Lyase</keyword>
<evidence type="ECO:0000256" key="6">
    <source>
        <dbReference type="ARBA" id="ARBA00022741"/>
    </source>
</evidence>
<evidence type="ECO:0000256" key="12">
    <source>
        <dbReference type="ARBA" id="ARBA00023221"/>
    </source>
</evidence>
<evidence type="ECO:0000256" key="1">
    <source>
        <dbReference type="ARBA" id="ARBA00003812"/>
    </source>
</evidence>
<dbReference type="SUPFAM" id="SSF54211">
    <property type="entry name" value="Ribosomal protein S5 domain 2-like"/>
    <property type="match status" value="1"/>
</dbReference>
<evidence type="ECO:0000256" key="5">
    <source>
        <dbReference type="ARBA" id="ARBA00022516"/>
    </source>
</evidence>
<evidence type="ECO:0000256" key="4">
    <source>
        <dbReference type="ARBA" id="ARBA00019335"/>
    </source>
</evidence>
<dbReference type="InterPro" id="IPR014721">
    <property type="entry name" value="Ribsml_uS5_D2-typ_fold_subgr"/>
</dbReference>
<dbReference type="GO" id="GO:0005524">
    <property type="term" value="F:ATP binding"/>
    <property type="evidence" value="ECO:0007669"/>
    <property type="project" value="UniProtKB-UniRule"/>
</dbReference>
<accession>A0A1Y1MYD1</accession>
<dbReference type="EC" id="4.1.1.33" evidence="3 15"/>
<reference evidence="19" key="1">
    <citation type="journal article" date="2016" name="Sci. Rep.">
        <title>Molecular characterization of firefly nuptial gifts: a multi-omics approach sheds light on postcopulatory sexual selection.</title>
        <authorList>
            <person name="Al-Wathiqui N."/>
            <person name="Fallon T.R."/>
            <person name="South A."/>
            <person name="Weng J.K."/>
            <person name="Lewis S.M."/>
        </authorList>
    </citation>
    <scope>NUCLEOTIDE SEQUENCE</scope>
</reference>
<dbReference type="GO" id="GO:0006695">
    <property type="term" value="P:cholesterol biosynthetic process"/>
    <property type="evidence" value="ECO:0007669"/>
    <property type="project" value="UniProtKB-UniPathway"/>
</dbReference>
<protein>
    <recommendedName>
        <fullName evidence="4 15">Diphosphomevalonate decarboxylase</fullName>
        <ecNumber evidence="3 15">4.1.1.33</ecNumber>
    </recommendedName>
</protein>
<dbReference type="InterPro" id="IPR020568">
    <property type="entry name" value="Ribosomal_Su5_D2-typ_SF"/>
</dbReference>
<evidence type="ECO:0000256" key="2">
    <source>
        <dbReference type="ARBA" id="ARBA00008831"/>
    </source>
</evidence>